<feature type="coiled-coil region" evidence="1">
    <location>
        <begin position="42"/>
        <end position="69"/>
    </location>
</feature>
<feature type="compositionally biased region" description="Basic and acidic residues" evidence="2">
    <location>
        <begin position="120"/>
        <end position="129"/>
    </location>
</feature>
<proteinExistence type="predicted"/>
<sequence length="359" mass="40456">MANRQNKIDQYIRGDPARTSWAVQGGALFRIKDHSKIYRSLAADDDEAMEELAERARSLQIEREREVQETRRTNTRASFLTTLTPDSAQEVRDACDVVAETASILDKRYGEIDQKRIEAEEQLDEEKRKPQAKAASPKPASHGISDIDRGEMEKKDEQARQKLSNDFKIRIGRLREESKSAVEEAENVGKEKIASLEKRVTALQDQLAKLPTGAYVPKSQLTQMTDLNTAFAQLGATLGEKNTQIRKLQSGPRAADERTPTVLPADKGLEMSGTLQEEIEKLQKALTKALDESENYRVTVKAELARKDTTAQERNANLTEEIELLKHNIFQAHLGWDQTNKALELLLKQAEQEHGQAQQ</sequence>
<gene>
    <name evidence="3" type="ORF">K402DRAFT_425684</name>
</gene>
<reference evidence="3" key="1">
    <citation type="journal article" date="2020" name="Stud. Mycol.">
        <title>101 Dothideomycetes genomes: a test case for predicting lifestyles and emergence of pathogens.</title>
        <authorList>
            <person name="Haridas S."/>
            <person name="Albert R."/>
            <person name="Binder M."/>
            <person name="Bloem J."/>
            <person name="Labutti K."/>
            <person name="Salamov A."/>
            <person name="Andreopoulos B."/>
            <person name="Baker S."/>
            <person name="Barry K."/>
            <person name="Bills G."/>
            <person name="Bluhm B."/>
            <person name="Cannon C."/>
            <person name="Castanera R."/>
            <person name="Culley D."/>
            <person name="Daum C."/>
            <person name="Ezra D."/>
            <person name="Gonzalez J."/>
            <person name="Henrissat B."/>
            <person name="Kuo A."/>
            <person name="Liang C."/>
            <person name="Lipzen A."/>
            <person name="Lutzoni F."/>
            <person name="Magnuson J."/>
            <person name="Mondo S."/>
            <person name="Nolan M."/>
            <person name="Ohm R."/>
            <person name="Pangilinan J."/>
            <person name="Park H.-J."/>
            <person name="Ramirez L."/>
            <person name="Alfaro M."/>
            <person name="Sun H."/>
            <person name="Tritt A."/>
            <person name="Yoshinaga Y."/>
            <person name="Zwiers L.-H."/>
            <person name="Turgeon B."/>
            <person name="Goodwin S."/>
            <person name="Spatafora J."/>
            <person name="Crous P."/>
            <person name="Grigoriev I."/>
        </authorList>
    </citation>
    <scope>NUCLEOTIDE SEQUENCE</scope>
    <source>
        <strain evidence="3">CBS 113979</strain>
    </source>
</reference>
<keyword evidence="1" id="KW-0175">Coiled coil</keyword>
<dbReference type="EMBL" id="ML977208">
    <property type="protein sequence ID" value="KAF1981095.1"/>
    <property type="molecule type" value="Genomic_DNA"/>
</dbReference>
<dbReference type="Proteomes" id="UP000800041">
    <property type="component" value="Unassembled WGS sequence"/>
</dbReference>
<feature type="compositionally biased region" description="Low complexity" evidence="2">
    <location>
        <begin position="132"/>
        <end position="141"/>
    </location>
</feature>
<feature type="coiled-coil region" evidence="1">
    <location>
        <begin position="272"/>
        <end position="321"/>
    </location>
</feature>
<name>A0A6G1GJH3_9PEZI</name>
<evidence type="ECO:0000313" key="3">
    <source>
        <dbReference type="EMBL" id="KAF1981095.1"/>
    </source>
</evidence>
<feature type="region of interest" description="Disordered" evidence="2">
    <location>
        <begin position="120"/>
        <end position="163"/>
    </location>
</feature>
<protein>
    <submittedName>
        <fullName evidence="3">Uncharacterized protein</fullName>
    </submittedName>
</protein>
<feature type="compositionally biased region" description="Basic and acidic residues" evidence="2">
    <location>
        <begin position="145"/>
        <end position="163"/>
    </location>
</feature>
<evidence type="ECO:0000256" key="2">
    <source>
        <dbReference type="SAM" id="MobiDB-lite"/>
    </source>
</evidence>
<keyword evidence="4" id="KW-1185">Reference proteome</keyword>
<dbReference type="AlphaFoldDB" id="A0A6G1GJH3"/>
<accession>A0A6G1GJH3</accession>
<evidence type="ECO:0000256" key="1">
    <source>
        <dbReference type="SAM" id="Coils"/>
    </source>
</evidence>
<organism evidence="3 4">
    <name type="scientific">Aulographum hederae CBS 113979</name>
    <dbReference type="NCBI Taxonomy" id="1176131"/>
    <lineage>
        <taxon>Eukaryota</taxon>
        <taxon>Fungi</taxon>
        <taxon>Dikarya</taxon>
        <taxon>Ascomycota</taxon>
        <taxon>Pezizomycotina</taxon>
        <taxon>Dothideomycetes</taxon>
        <taxon>Pleosporomycetidae</taxon>
        <taxon>Aulographales</taxon>
        <taxon>Aulographaceae</taxon>
    </lineage>
</organism>
<evidence type="ECO:0000313" key="4">
    <source>
        <dbReference type="Proteomes" id="UP000800041"/>
    </source>
</evidence>